<gene>
    <name evidence="3" type="ORF">CINCED_3A015794</name>
</gene>
<feature type="chain" id="PRO_5022674565" evidence="2">
    <location>
        <begin position="28"/>
        <end position="2571"/>
    </location>
</feature>
<proteinExistence type="predicted"/>
<feature type="compositionally biased region" description="Polar residues" evidence="1">
    <location>
        <begin position="1193"/>
        <end position="1220"/>
    </location>
</feature>
<feature type="compositionally biased region" description="Basic and acidic residues" evidence="1">
    <location>
        <begin position="2210"/>
        <end position="2220"/>
    </location>
</feature>
<evidence type="ECO:0000256" key="2">
    <source>
        <dbReference type="SAM" id="SignalP"/>
    </source>
</evidence>
<evidence type="ECO:0000256" key="1">
    <source>
        <dbReference type="SAM" id="MobiDB-lite"/>
    </source>
</evidence>
<feature type="region of interest" description="Disordered" evidence="1">
    <location>
        <begin position="2208"/>
        <end position="2232"/>
    </location>
</feature>
<accession>A0A5E4MT78</accession>
<feature type="region of interest" description="Disordered" evidence="1">
    <location>
        <begin position="2329"/>
        <end position="2353"/>
    </location>
</feature>
<protein>
    <submittedName>
        <fullName evidence="3">Uncharacterized protein</fullName>
    </submittedName>
</protein>
<feature type="signal peptide" evidence="2">
    <location>
        <begin position="1"/>
        <end position="27"/>
    </location>
</feature>
<sequence>MFPRVKSKWKFLIIIFVVILILPEHEGNFIGFDNLEKAESRYALETEYGHANRYNVPSSNNAANGNFTGFINALSENQHQKPYKPLLTPGMSLMSDEPQITHRTSPAYLRSRKSQKFNWPLMSHTIQKDKKPNKQWLQSYQDPQMYQKHQQQMVNNYKIPRQVWPPEYATRLIDLVEGEPEEATIMLPYKVVLQSMSPDNAPHDERQFNGIGYEICSFIEDKELKRKIPEFPRLHYENFEEYQQRFKQTTVQNIPKVEAWRPTTFDNGPYFQIQSADLDSEYTAQLQKRIPFTKEEFDKLVKRLPKLYEYIDEYKLRIEKEGLSPLDQTTVKCIKTLYPSVSQSYLTYKFEKTKYSKLDIFSYREYINFISIFPIPAESLDSYLSRCQRMKEEDYYGFKRMYPGYHEFYYSYFDRILKMNLVPMEFKHFMDFKTFYPSFTAKHETYYRAVSEQDHWENNFDFSKLTLDDFKLYKQLFPQINEFDYQTYLGRIQKLVPPKNNENDEIYIGRLQSIGYPIMEKDVFDAYNIRLPRGYENFEYNKKRLEKNGISLLNEDKFDEFKTLGFLLDETYQEYEDRMKPYYLPKLYSHDDFNTFKLSLPRIGETYKEHWLRMQTIAPQKLGELQDEYKDRMIDKGYIAINPEIFLEIIESFPYSYESHQQFMKRLRVFIEDLFLPVDVFKKLKYFLPRICESLDQYHDRISGFGFSRLNQMQLDRYMANLPRIGELKKDFFARLNLISPIEDDQNNVELVQGLLQKISHIGDAKYVFSGINQTFESFNSICPSFLPTYADYVNETANNDVEVLYDTEFICVKSFYPKLEEDLTTYNSKLKSMNLQPLIPSTHFDNFIELKKIYPQLFHYTYFDYANSVKFLSLPTLKESEFNRYKSMLPNLFDFNYTRYVDRVDEIKRDKTRKTLPLLVKVNDEHNDQLLSPGDLPGPYDLNYWNNIYKTQEERIKNALDQQKFTAQFLTQPDLYHLSEADYKAVKSVLYPTRNETFKKHEAKMKYLGLSPYPLSLFKYLKQIHPALGESYSLYGMRLAKVYRNLSKIKDQRRKQMDALKKHIMNGYEFDFFIMNMPSPFERNYLTYTSRIRNENNTKEKELFSEDEFEDILSIYPEYFESYIEYSLRMQDLYLEPMTQNMFIRIKLVFPQVLLETYTSYKNRVIDHIKQDKPPKPSGPYKRGPFKKLPDDQSSWTSSRMRNHSNQVNDSNKNLESGQVHSYKESVSWKPDEELLEVYYLQPEDIEYLLFPLMTEEQYDIFISRIPYRFESLRHYENRMSKLKLTNYVETNFDHLKVIYPEIADTYEEYTNTADGLGIPPLSLDDFHKFKRYYPREDVDDYDVYVENVKHWLLIDGNPLSLGQTDVIDEVNVRKLNKIGIPVMTKEEFDEHMTTKPQGYENYENHCNRMKKEGLTPFSEEKFDYFKNLRPLREETYEEFTKRLPDYFMSFEKFQKFKSIFPHFGENFEEFKGRLKYIYPEHPGETDEQYIIGMQELGIETITEEFFDQFMKSYPLPYEMFKDYQARVKHTAHKSQYTNGKSLKTWFNLMKRLLPRMCEDLEAYSLRTASLGYINLNNEQFKRMIYELPQPGETRTSFEDRLNMRSARHLYKNLYNNFKKVSPRYLHSTYKEYSSSLENDLEPMSVQEYECYQDFYPILTEQVESFNRRMKKLNLFEVNANTLQLYKSIYPRVTQYNYIEYAKQARKTGLPIFPEREFIKYKNLFPSIFDTYYTYKINMEDPRIRFSEYEFKTIKTAYYPLPNESYTDHINKMNTFGLEILPTNIFEFFKGVFPRIDENYNSFINRIYVEVYPLLLFGKQKDPAGIEFFNRYVLTSIQFYYYQKNFPRLVEFYKDYLKRRKGLEAKYRKMNDEFGVLSEELFNSLKESFYPIIGESFSTFRKKMQEVPSSRLVYTTFIKFYPQLGENLDNYRFRTMDVKMNELKNIAYLGSVPLTNEEFIKFKKTFPKPLDIYEYYVSRMAKLQLTPITKSVFTTYKQIYPKLDENYNRFFKRMVSCHLETSTIVFEYIKNYYPHIEESYIEYHNSAIQMYLTLPPAPIKVLVKTGKEYDHSPTAEQIVGEFENEPSSKIRTPSIVNISELNTSDGSDENICQEQCLSVVLINELQTSSADAEPTSEGRTPSIMYIDEIKSSGGVANPPSEKIPTSTVLLKELKKSNRDVSATEWHPPSPKVESFSQRRHPRIIHTKKNKDSDSDEMKTFKKRRRRTKHNKKVKFSDFEKMNTFKKQHQDTVTKIQGQPPCTESENLPLSIVHINELHISDVDAEHTSEKRNPSIVIINDLQTTDAKDMSNAEWRPLSIVLTHDLQTSVTEDESCSEMQPASDEEESNSETRPLSQDIAFNHLIPYSGYPSTQNYRPESYVPSSVRTLWIHQKRMPILGQEIKFRHALPDSGPVYSIYEVDSTEYKMNEEIRDLIFTQELGIMPEELFHLYKKLLPYPLEYDGPYRTRVKSLNVTPFSNVEFKSISSIYPILGETFDKFNKRMKGLSMPKFTNSNNYLTFQRILFERNRYFFESDNAQFIGKPQPSAITDGLDSVQSFLDLISHGQKINY</sequence>
<evidence type="ECO:0000313" key="3">
    <source>
        <dbReference type="EMBL" id="VVC33612.1"/>
    </source>
</evidence>
<feature type="compositionally biased region" description="Basic residues" evidence="1">
    <location>
        <begin position="2221"/>
        <end position="2232"/>
    </location>
</feature>
<organism evidence="3 4">
    <name type="scientific">Cinara cedri</name>
    <dbReference type="NCBI Taxonomy" id="506608"/>
    <lineage>
        <taxon>Eukaryota</taxon>
        <taxon>Metazoa</taxon>
        <taxon>Ecdysozoa</taxon>
        <taxon>Arthropoda</taxon>
        <taxon>Hexapoda</taxon>
        <taxon>Insecta</taxon>
        <taxon>Pterygota</taxon>
        <taxon>Neoptera</taxon>
        <taxon>Paraneoptera</taxon>
        <taxon>Hemiptera</taxon>
        <taxon>Sternorrhyncha</taxon>
        <taxon>Aphidomorpha</taxon>
        <taxon>Aphidoidea</taxon>
        <taxon>Aphididae</taxon>
        <taxon>Lachninae</taxon>
        <taxon>Cinara</taxon>
    </lineage>
</organism>
<dbReference type="EMBL" id="CABPRJ010000971">
    <property type="protein sequence ID" value="VVC33612.1"/>
    <property type="molecule type" value="Genomic_DNA"/>
</dbReference>
<feature type="region of interest" description="Disordered" evidence="1">
    <location>
        <begin position="2180"/>
        <end position="2199"/>
    </location>
</feature>
<feature type="region of interest" description="Disordered" evidence="1">
    <location>
        <begin position="1170"/>
        <end position="1220"/>
    </location>
</feature>
<evidence type="ECO:0000313" key="4">
    <source>
        <dbReference type="Proteomes" id="UP000325440"/>
    </source>
</evidence>
<dbReference type="Proteomes" id="UP000325440">
    <property type="component" value="Unassembled WGS sequence"/>
</dbReference>
<name>A0A5E4MT78_9HEMI</name>
<keyword evidence="2" id="KW-0732">Signal</keyword>
<keyword evidence="4" id="KW-1185">Reference proteome</keyword>
<reference evidence="3 4" key="1">
    <citation type="submission" date="2019-08" db="EMBL/GenBank/DDBJ databases">
        <authorList>
            <person name="Alioto T."/>
            <person name="Alioto T."/>
            <person name="Gomez Garrido J."/>
        </authorList>
    </citation>
    <scope>NUCLEOTIDE SEQUENCE [LARGE SCALE GENOMIC DNA]</scope>
</reference>